<feature type="binding site" evidence="5">
    <location>
        <position position="73"/>
    </location>
    <ligand>
        <name>Zn(2+)</name>
        <dbReference type="ChEBI" id="CHEBI:29105"/>
    </ligand>
</feature>
<reference evidence="6 7" key="1">
    <citation type="submission" date="2008-07" db="EMBL/GenBank/DDBJ databases">
        <title>Complete sequence of Geobacter bemidjiensis BEM.</title>
        <authorList>
            <consortium name="US DOE Joint Genome Institute"/>
            <person name="Lucas S."/>
            <person name="Copeland A."/>
            <person name="Lapidus A."/>
            <person name="Glavina del Rio T."/>
            <person name="Dalin E."/>
            <person name="Tice H."/>
            <person name="Bruce D."/>
            <person name="Goodwin L."/>
            <person name="Pitluck S."/>
            <person name="Kiss H."/>
            <person name="Brettin T."/>
            <person name="Detter J.C."/>
            <person name="Han C."/>
            <person name="Kuske C.R."/>
            <person name="Schmutz J."/>
            <person name="Larimer F."/>
            <person name="Land M."/>
            <person name="Hauser L."/>
            <person name="Kyrpides N."/>
            <person name="Lykidis A."/>
            <person name="Lovley D."/>
            <person name="Richardson P."/>
        </authorList>
    </citation>
    <scope>NUCLEOTIDE SEQUENCE [LARGE SCALE GENOMIC DNA]</scope>
    <source>
        <strain evidence="7">ATCC BAA-1014 / DSM 16622 / JCM 12645 / Bem</strain>
    </source>
</reference>
<dbReference type="EMBL" id="CP001124">
    <property type="protein sequence ID" value="ACH40142.1"/>
    <property type="molecule type" value="Genomic_DNA"/>
</dbReference>
<protein>
    <recommendedName>
        <fullName evidence="5">Hydrogenase maturation factor HypA</fullName>
    </recommendedName>
</protein>
<dbReference type="GO" id="GO:0051604">
    <property type="term" value="P:protein maturation"/>
    <property type="evidence" value="ECO:0007669"/>
    <property type="project" value="InterPro"/>
</dbReference>
<dbReference type="STRING" id="404380.Gbem_3140"/>
<dbReference type="eggNOG" id="COG0375">
    <property type="taxonomic scope" value="Bacteria"/>
</dbReference>
<dbReference type="Pfam" id="PF01155">
    <property type="entry name" value="HypA"/>
    <property type="match status" value="1"/>
</dbReference>
<proteinExistence type="inferred from homology"/>
<dbReference type="PANTHER" id="PTHR34535">
    <property type="entry name" value="HYDROGENASE MATURATION FACTOR HYPA"/>
    <property type="match status" value="1"/>
</dbReference>
<dbReference type="KEGG" id="gbm:Gbem_3140"/>
<sequence length="110" mass="11594">MHEMSITQSVVEICEGHAAGRKVTEVVLLIGELSGVVPESVEFCFEACSKGTLLEGARLQLELVPGVGSCPACHGEFSISTLYQPCPGCGAFGLSVVAGEELRVKELELE</sequence>
<dbReference type="GO" id="GO:0016151">
    <property type="term" value="F:nickel cation binding"/>
    <property type="evidence" value="ECO:0007669"/>
    <property type="project" value="UniProtKB-UniRule"/>
</dbReference>
<evidence type="ECO:0000313" key="7">
    <source>
        <dbReference type="Proteomes" id="UP000008825"/>
    </source>
</evidence>
<feature type="binding site" evidence="5">
    <location>
        <position position="86"/>
    </location>
    <ligand>
        <name>Zn(2+)</name>
        <dbReference type="ChEBI" id="CHEBI:29105"/>
    </ligand>
</feature>
<dbReference type="PANTHER" id="PTHR34535:SF3">
    <property type="entry name" value="HYDROGENASE MATURATION FACTOR HYPA"/>
    <property type="match status" value="1"/>
</dbReference>
<feature type="binding site" evidence="5">
    <location>
        <position position="2"/>
    </location>
    <ligand>
        <name>Ni(2+)</name>
        <dbReference type="ChEBI" id="CHEBI:49786"/>
    </ligand>
</feature>
<evidence type="ECO:0000313" key="6">
    <source>
        <dbReference type="EMBL" id="ACH40142.1"/>
    </source>
</evidence>
<dbReference type="RefSeq" id="WP_012531575.1">
    <property type="nucleotide sequence ID" value="NC_011146.1"/>
</dbReference>
<keyword evidence="7" id="KW-1185">Reference proteome</keyword>
<dbReference type="HOGENOM" id="CLU_126929_3_0_7"/>
<dbReference type="AlphaFoldDB" id="B5E8X8"/>
<dbReference type="OrthoDB" id="9800361at2"/>
<name>B5E8X8_CITBB</name>
<dbReference type="Gene3D" id="3.30.2320.80">
    <property type="match status" value="1"/>
</dbReference>
<dbReference type="InterPro" id="IPR000688">
    <property type="entry name" value="HypA/HybF"/>
</dbReference>
<keyword evidence="3 5" id="KW-0479">Metal-binding</keyword>
<dbReference type="GO" id="GO:0008270">
    <property type="term" value="F:zinc ion binding"/>
    <property type="evidence" value="ECO:0007669"/>
    <property type="project" value="UniProtKB-UniRule"/>
</dbReference>
<dbReference type="PROSITE" id="PS01249">
    <property type="entry name" value="HYPA"/>
    <property type="match status" value="1"/>
</dbReference>
<dbReference type="InterPro" id="IPR020538">
    <property type="entry name" value="Hydgase_Ni_incorp_HypA/HybF_CS"/>
</dbReference>
<dbReference type="HAMAP" id="MF_00213">
    <property type="entry name" value="HypA_HybF"/>
    <property type="match status" value="1"/>
</dbReference>
<reference evidence="6 7" key="2">
    <citation type="journal article" date="2010" name="BMC Genomics">
        <title>The genome of Geobacter bemidjiensis, exemplar for the subsurface clade of Geobacter species that predominate in Fe(III)-reducing subsurface environments.</title>
        <authorList>
            <person name="Aklujkar M."/>
            <person name="Young N.D."/>
            <person name="Holmes D."/>
            <person name="Chavan M."/>
            <person name="Risso C."/>
            <person name="Kiss H.E."/>
            <person name="Han C.S."/>
            <person name="Land M.L."/>
            <person name="Lovley D.R."/>
        </authorList>
    </citation>
    <scope>NUCLEOTIDE SEQUENCE [LARGE SCALE GENOMIC DNA]</scope>
    <source>
        <strain evidence="7">ATCC BAA-1014 / DSM 16622 / JCM 12645 / Bem</strain>
    </source>
</reference>
<gene>
    <name evidence="6" type="primary">hypA-1</name>
    <name evidence="5" type="synonym">hypA</name>
    <name evidence="6" type="ordered locus">Gbem_3140</name>
</gene>
<accession>B5E8X8</accession>
<dbReference type="NCBIfam" id="TIGR00100">
    <property type="entry name" value="hypA"/>
    <property type="match status" value="1"/>
</dbReference>
<dbReference type="PIRSF" id="PIRSF004761">
    <property type="entry name" value="Hydrgn_mat_HypA"/>
    <property type="match status" value="1"/>
</dbReference>
<dbReference type="Proteomes" id="UP000008825">
    <property type="component" value="Chromosome"/>
</dbReference>
<keyword evidence="2 5" id="KW-0533">Nickel</keyword>
<evidence type="ECO:0000256" key="3">
    <source>
        <dbReference type="ARBA" id="ARBA00022723"/>
    </source>
</evidence>
<evidence type="ECO:0000256" key="5">
    <source>
        <dbReference type="HAMAP-Rule" id="MF_00213"/>
    </source>
</evidence>
<evidence type="ECO:0000256" key="4">
    <source>
        <dbReference type="ARBA" id="ARBA00022833"/>
    </source>
</evidence>
<feature type="binding site" evidence="5">
    <location>
        <position position="70"/>
    </location>
    <ligand>
        <name>Zn(2+)</name>
        <dbReference type="ChEBI" id="CHEBI:29105"/>
    </ligand>
</feature>
<comment type="function">
    <text evidence="5">Involved in the maturation of [NiFe] hydrogenases. Required for nickel insertion into the metal center of the hydrogenase.</text>
</comment>
<evidence type="ECO:0000256" key="2">
    <source>
        <dbReference type="ARBA" id="ARBA00022596"/>
    </source>
</evidence>
<keyword evidence="4 5" id="KW-0862">Zinc</keyword>
<feature type="binding site" evidence="5">
    <location>
        <position position="89"/>
    </location>
    <ligand>
        <name>Zn(2+)</name>
        <dbReference type="ChEBI" id="CHEBI:29105"/>
    </ligand>
</feature>
<evidence type="ECO:0000256" key="1">
    <source>
        <dbReference type="ARBA" id="ARBA00010748"/>
    </source>
</evidence>
<comment type="similarity">
    <text evidence="1 5">Belongs to the HypA/HybF family.</text>
</comment>
<organism evidence="6 7">
    <name type="scientific">Citrifermentans bemidjiense (strain ATCC BAA-1014 / DSM 16622 / JCM 12645 / Bem)</name>
    <name type="common">Geobacter bemidjiensis</name>
    <dbReference type="NCBI Taxonomy" id="404380"/>
    <lineage>
        <taxon>Bacteria</taxon>
        <taxon>Pseudomonadati</taxon>
        <taxon>Thermodesulfobacteriota</taxon>
        <taxon>Desulfuromonadia</taxon>
        <taxon>Geobacterales</taxon>
        <taxon>Geobacteraceae</taxon>
        <taxon>Citrifermentans</taxon>
    </lineage>
</organism>